<keyword evidence="2" id="KW-0238">DNA-binding</keyword>
<dbReference type="PATRIC" id="fig|657313.3.peg.1428"/>
<dbReference type="Gene3D" id="1.10.10.10">
    <property type="entry name" value="Winged helix-like DNA-binding domain superfamily/Winged helix DNA-binding domain"/>
    <property type="match status" value="1"/>
</dbReference>
<dbReference type="InterPro" id="IPR000835">
    <property type="entry name" value="HTH_MarR-typ"/>
</dbReference>
<proteinExistence type="predicted"/>
<evidence type="ECO:0000256" key="2">
    <source>
        <dbReference type="ARBA" id="ARBA00023125"/>
    </source>
</evidence>
<gene>
    <name evidence="5" type="ORF">RTO_16280</name>
</gene>
<dbReference type="PROSITE" id="PS50995">
    <property type="entry name" value="HTH_MARR_2"/>
    <property type="match status" value="1"/>
</dbReference>
<dbReference type="GO" id="GO:0003677">
    <property type="term" value="F:DNA binding"/>
    <property type="evidence" value="ECO:0007669"/>
    <property type="project" value="UniProtKB-KW"/>
</dbReference>
<reference evidence="5 6" key="1">
    <citation type="submission" date="2010-03" db="EMBL/GenBank/DDBJ databases">
        <title>The genome sequence of Ruminococcus torques L2-14.</title>
        <authorList>
            <consortium name="metaHIT consortium -- http://www.metahit.eu/"/>
            <person name="Pajon A."/>
            <person name="Turner K."/>
            <person name="Parkhill J."/>
            <person name="Duncan S."/>
            <person name="Flint H."/>
        </authorList>
    </citation>
    <scope>NUCLEOTIDE SEQUENCE [LARGE SCALE GENOMIC DNA]</scope>
    <source>
        <strain evidence="5 6">L2-14</strain>
    </source>
</reference>
<protein>
    <submittedName>
        <fullName evidence="5">Transcriptional regulators</fullName>
    </submittedName>
</protein>
<dbReference type="Pfam" id="PF01047">
    <property type="entry name" value="MarR"/>
    <property type="match status" value="1"/>
</dbReference>
<name>D4M4Q6_9FIRM</name>
<evidence type="ECO:0000256" key="1">
    <source>
        <dbReference type="ARBA" id="ARBA00023015"/>
    </source>
</evidence>
<dbReference type="SMART" id="SM00347">
    <property type="entry name" value="HTH_MARR"/>
    <property type="match status" value="1"/>
</dbReference>
<dbReference type="RefSeq" id="WP_015528807.1">
    <property type="nucleotide sequence ID" value="NC_021015.1"/>
</dbReference>
<evidence type="ECO:0000259" key="4">
    <source>
        <dbReference type="PROSITE" id="PS50995"/>
    </source>
</evidence>
<dbReference type="KEGG" id="rto:RTO_16280"/>
<organism evidence="5 6">
    <name type="scientific">[Ruminococcus] torques L2-14</name>
    <dbReference type="NCBI Taxonomy" id="657313"/>
    <lineage>
        <taxon>Bacteria</taxon>
        <taxon>Bacillati</taxon>
        <taxon>Bacillota</taxon>
        <taxon>Clostridia</taxon>
        <taxon>Lachnospirales</taxon>
        <taxon>Lachnospiraceae</taxon>
        <taxon>Mediterraneibacter</taxon>
    </lineage>
</organism>
<dbReference type="Proteomes" id="UP000008956">
    <property type="component" value="Chromosome"/>
</dbReference>
<dbReference type="HOGENOM" id="CLU_083287_11_0_9"/>
<dbReference type="PANTHER" id="PTHR42756">
    <property type="entry name" value="TRANSCRIPTIONAL REGULATOR, MARR"/>
    <property type="match status" value="1"/>
</dbReference>
<dbReference type="GO" id="GO:0003700">
    <property type="term" value="F:DNA-binding transcription factor activity"/>
    <property type="evidence" value="ECO:0007669"/>
    <property type="project" value="InterPro"/>
</dbReference>
<accession>D4M4Q6</accession>
<sequence length="158" mass="18748">MDINEKFYKLIDQFYTIEKIVNDLEKSPRNYGTTQKFYSNETHTLKMIAEHEGINQKELSEKMYRTKGATSVMIEKLLKKELIEKRVSDTDSRRHCLYLTEKGRKINQAHMQHDTEVLKCWLEDAHFTEDELDTATDVLIRCINYYMENIYGGKGPER</sequence>
<evidence type="ECO:0000313" key="6">
    <source>
        <dbReference type="Proteomes" id="UP000008956"/>
    </source>
</evidence>
<reference evidence="5 6" key="2">
    <citation type="submission" date="2010-03" db="EMBL/GenBank/DDBJ databases">
        <authorList>
            <person name="Pajon A."/>
        </authorList>
    </citation>
    <scope>NUCLEOTIDE SEQUENCE [LARGE SCALE GENOMIC DNA]</scope>
    <source>
        <strain evidence="5 6">L2-14</strain>
    </source>
</reference>
<evidence type="ECO:0000256" key="3">
    <source>
        <dbReference type="ARBA" id="ARBA00023163"/>
    </source>
</evidence>
<feature type="domain" description="HTH marR-type" evidence="4">
    <location>
        <begin position="10"/>
        <end position="144"/>
    </location>
</feature>
<dbReference type="InterPro" id="IPR036390">
    <property type="entry name" value="WH_DNA-bd_sf"/>
</dbReference>
<evidence type="ECO:0000313" key="5">
    <source>
        <dbReference type="EMBL" id="CBL26218.1"/>
    </source>
</evidence>
<dbReference type="InterPro" id="IPR036388">
    <property type="entry name" value="WH-like_DNA-bd_sf"/>
</dbReference>
<dbReference type="EMBL" id="FP929055">
    <property type="protein sequence ID" value="CBL26218.1"/>
    <property type="molecule type" value="Genomic_DNA"/>
</dbReference>
<keyword evidence="3" id="KW-0804">Transcription</keyword>
<keyword evidence="1" id="KW-0805">Transcription regulation</keyword>
<dbReference type="AlphaFoldDB" id="D4M4Q6"/>
<dbReference type="PANTHER" id="PTHR42756:SF1">
    <property type="entry name" value="TRANSCRIPTIONAL REPRESSOR OF EMRAB OPERON"/>
    <property type="match status" value="1"/>
</dbReference>
<dbReference type="SUPFAM" id="SSF46785">
    <property type="entry name" value="Winged helix' DNA-binding domain"/>
    <property type="match status" value="1"/>
</dbReference>